<gene>
    <name evidence="1" type="ORF">Tsubulata_027126</name>
</gene>
<reference evidence="1" key="2">
    <citation type="journal article" date="2023" name="Plants (Basel)">
        <title>Annotation of the Turnera subulata (Passifloraceae) Draft Genome Reveals the S-Locus Evolved after the Divergence of Turneroideae from Passifloroideae in a Stepwise Manner.</title>
        <authorList>
            <person name="Henning P.M."/>
            <person name="Roalson E.H."/>
            <person name="Mir W."/>
            <person name="McCubbin A.G."/>
            <person name="Shore J.S."/>
        </authorList>
    </citation>
    <scope>NUCLEOTIDE SEQUENCE</scope>
    <source>
        <strain evidence="1">F60SS</strain>
    </source>
</reference>
<evidence type="ECO:0000313" key="1">
    <source>
        <dbReference type="EMBL" id="KAJ4850194.1"/>
    </source>
</evidence>
<keyword evidence="2" id="KW-1185">Reference proteome</keyword>
<accession>A0A9Q0GKH2</accession>
<name>A0A9Q0GKH2_9ROSI</name>
<evidence type="ECO:0000313" key="2">
    <source>
        <dbReference type="Proteomes" id="UP001141552"/>
    </source>
</evidence>
<organism evidence="1 2">
    <name type="scientific">Turnera subulata</name>
    <dbReference type="NCBI Taxonomy" id="218843"/>
    <lineage>
        <taxon>Eukaryota</taxon>
        <taxon>Viridiplantae</taxon>
        <taxon>Streptophyta</taxon>
        <taxon>Embryophyta</taxon>
        <taxon>Tracheophyta</taxon>
        <taxon>Spermatophyta</taxon>
        <taxon>Magnoliopsida</taxon>
        <taxon>eudicotyledons</taxon>
        <taxon>Gunneridae</taxon>
        <taxon>Pentapetalae</taxon>
        <taxon>rosids</taxon>
        <taxon>fabids</taxon>
        <taxon>Malpighiales</taxon>
        <taxon>Passifloraceae</taxon>
        <taxon>Turnera</taxon>
    </lineage>
</organism>
<protein>
    <submittedName>
        <fullName evidence="1">Uncharacterized protein</fullName>
    </submittedName>
</protein>
<sequence>MDLSIVNGWYFVMLKDMFLNYSLDETLEDNLKGLLMIVFLEGDGYILMQLGSNFGFNPSLYTFLQY</sequence>
<comment type="caution">
    <text evidence="1">The sequence shown here is derived from an EMBL/GenBank/DDBJ whole genome shotgun (WGS) entry which is preliminary data.</text>
</comment>
<proteinExistence type="predicted"/>
<dbReference type="EMBL" id="JAKUCV010000410">
    <property type="protein sequence ID" value="KAJ4850194.1"/>
    <property type="molecule type" value="Genomic_DNA"/>
</dbReference>
<dbReference type="Proteomes" id="UP001141552">
    <property type="component" value="Unassembled WGS sequence"/>
</dbReference>
<reference evidence="1" key="1">
    <citation type="submission" date="2022-02" db="EMBL/GenBank/DDBJ databases">
        <authorList>
            <person name="Henning P.M."/>
            <person name="McCubbin A.G."/>
            <person name="Shore J.S."/>
        </authorList>
    </citation>
    <scope>NUCLEOTIDE SEQUENCE</scope>
    <source>
        <strain evidence="1">F60SS</strain>
        <tissue evidence="1">Leaves</tissue>
    </source>
</reference>
<dbReference type="AlphaFoldDB" id="A0A9Q0GKH2"/>